<evidence type="ECO:0000313" key="2">
    <source>
        <dbReference type="Proteomes" id="UP000240493"/>
    </source>
</evidence>
<dbReference type="AlphaFoldDB" id="A0A2T3ZL96"/>
<dbReference type="Proteomes" id="UP000240493">
    <property type="component" value="Unassembled WGS sequence"/>
</dbReference>
<keyword evidence="2" id="KW-1185">Reference proteome</keyword>
<proteinExistence type="predicted"/>
<accession>A0A2T3ZL96</accession>
<gene>
    <name evidence="1" type="ORF">M441DRAFT_320896</name>
</gene>
<evidence type="ECO:0000313" key="1">
    <source>
        <dbReference type="EMBL" id="PTB45571.1"/>
    </source>
</evidence>
<sequence>MQRCRLPFSWRGLSKSLPAATRSQTRLRLPSRQPDVLRCHSAPISAYQISPKPIRCVWLQDSRPLAPALAALCRVAKEANACPRGIHSSLDLPDPWQRGDDPCETEDWLRNLGASRYRRRAHGLGVARVRPAEALPATNGSWSARSGGFLRSIARSMIRVSLRHGPDYPHGL</sequence>
<dbReference type="EMBL" id="KZ679257">
    <property type="protein sequence ID" value="PTB45571.1"/>
    <property type="molecule type" value="Genomic_DNA"/>
</dbReference>
<organism evidence="1 2">
    <name type="scientific">Trichoderma asperellum (strain ATCC 204424 / CBS 433.97 / NBRC 101777)</name>
    <dbReference type="NCBI Taxonomy" id="1042311"/>
    <lineage>
        <taxon>Eukaryota</taxon>
        <taxon>Fungi</taxon>
        <taxon>Dikarya</taxon>
        <taxon>Ascomycota</taxon>
        <taxon>Pezizomycotina</taxon>
        <taxon>Sordariomycetes</taxon>
        <taxon>Hypocreomycetidae</taxon>
        <taxon>Hypocreales</taxon>
        <taxon>Hypocreaceae</taxon>
        <taxon>Trichoderma</taxon>
    </lineage>
</organism>
<protein>
    <submittedName>
        <fullName evidence="1">Uncharacterized protein</fullName>
    </submittedName>
</protein>
<name>A0A2T3ZL96_TRIA4</name>
<reference evidence="1 2" key="1">
    <citation type="submission" date="2016-07" db="EMBL/GenBank/DDBJ databases">
        <title>Multiple horizontal gene transfer events from other fungi enriched the ability of initially mycotrophic Trichoderma (Ascomycota) to feed on dead plant biomass.</title>
        <authorList>
            <consortium name="DOE Joint Genome Institute"/>
            <person name="Aerts A."/>
            <person name="Atanasova L."/>
            <person name="Chenthamara K."/>
            <person name="Zhang J."/>
            <person name="Grujic M."/>
            <person name="Henrissat B."/>
            <person name="Kuo A."/>
            <person name="Salamov A."/>
            <person name="Lipzen A."/>
            <person name="Labutti K."/>
            <person name="Barry K."/>
            <person name="Miao Y."/>
            <person name="Rahimi M.J."/>
            <person name="Shen Q."/>
            <person name="Grigoriev I.V."/>
            <person name="Kubicek C.P."/>
            <person name="Druzhinina I.S."/>
        </authorList>
    </citation>
    <scope>NUCLEOTIDE SEQUENCE [LARGE SCALE GENOMIC DNA]</scope>
    <source>
        <strain evidence="1 2">CBS 433.97</strain>
    </source>
</reference>